<dbReference type="RefSeq" id="WP_095280044.1">
    <property type="nucleotide sequence ID" value="NZ_MNLB01000027.1"/>
</dbReference>
<reference evidence="1 2" key="1">
    <citation type="journal article" date="2017" name="ISME J.">
        <title>Unveiling bifidobacterial biogeography across the mammalian branch of the tree of life.</title>
        <authorList>
            <person name="Milani C."/>
            <person name="Mangifesta M."/>
            <person name="Mancabelli L."/>
            <person name="Lugli G.A."/>
            <person name="James K."/>
            <person name="Duranti S."/>
            <person name="Turroni F."/>
            <person name="Ferrario C."/>
            <person name="Ossiprandi M.C."/>
            <person name="van Sinderen D."/>
            <person name="Ventura M."/>
        </authorList>
    </citation>
    <scope>NUCLEOTIDE SEQUENCE [LARGE SCALE GENOMIC DNA]</scope>
    <source>
        <strain evidence="1 2">1E</strain>
    </source>
</reference>
<gene>
    <name evidence="1" type="ORF">BPS1E_1899</name>
</gene>
<evidence type="ECO:0000313" key="1">
    <source>
        <dbReference type="EMBL" id="PAC72613.1"/>
    </source>
</evidence>
<dbReference type="Proteomes" id="UP000216789">
    <property type="component" value="Unassembled WGS sequence"/>
</dbReference>
<dbReference type="EMBL" id="MNLB01000027">
    <property type="protein sequence ID" value="PAC72613.1"/>
    <property type="molecule type" value="Genomic_DNA"/>
</dbReference>
<comment type="caution">
    <text evidence="1">The sequence shown here is derived from an EMBL/GenBank/DDBJ whole genome shotgun (WGS) entry which is preliminary data.</text>
</comment>
<protein>
    <submittedName>
        <fullName evidence="1">Uncharacterized protein</fullName>
    </submittedName>
</protein>
<dbReference type="AlphaFoldDB" id="A0A267WJ15"/>
<accession>A0A267WJ15</accession>
<proteinExistence type="predicted"/>
<organism evidence="1 2">
    <name type="scientific">Bifidobacterium pseudocatenulatum</name>
    <dbReference type="NCBI Taxonomy" id="28026"/>
    <lineage>
        <taxon>Bacteria</taxon>
        <taxon>Bacillati</taxon>
        <taxon>Actinomycetota</taxon>
        <taxon>Actinomycetes</taxon>
        <taxon>Bifidobacteriales</taxon>
        <taxon>Bifidobacteriaceae</taxon>
        <taxon>Bifidobacterium</taxon>
    </lineage>
</organism>
<evidence type="ECO:0000313" key="2">
    <source>
        <dbReference type="Proteomes" id="UP000216789"/>
    </source>
</evidence>
<name>A0A267WJ15_BIFPS</name>
<sequence length="122" mass="13188">MRIRNLYDPPTLKDYPANVPWVPDGATSTGETTADGWKVTVTGNGTGWLYPPHTPDGCLCVCWQRQDGTYFKNIGTGVTFPVTQAESPIVVTRVCGYLDGNLPGMLDAIGLPLVFAASDHPY</sequence>